<evidence type="ECO:0000313" key="2">
    <source>
        <dbReference type="Proteomes" id="UP000823618"/>
    </source>
</evidence>
<reference evidence="1" key="2">
    <citation type="journal article" date="2021" name="PeerJ">
        <title>Extensive microbial diversity within the chicken gut microbiome revealed by metagenomics and culture.</title>
        <authorList>
            <person name="Gilroy R."/>
            <person name="Ravi A."/>
            <person name="Getino M."/>
            <person name="Pursley I."/>
            <person name="Horton D.L."/>
            <person name="Alikhan N.F."/>
            <person name="Baker D."/>
            <person name="Gharbi K."/>
            <person name="Hall N."/>
            <person name="Watson M."/>
            <person name="Adriaenssens E.M."/>
            <person name="Foster-Nyarko E."/>
            <person name="Jarju S."/>
            <person name="Secka A."/>
            <person name="Antonio M."/>
            <person name="Oren A."/>
            <person name="Chaudhuri R.R."/>
            <person name="La Ragione R."/>
            <person name="Hildebrand F."/>
            <person name="Pallen M.J."/>
        </authorList>
    </citation>
    <scope>NUCLEOTIDE SEQUENCE</scope>
    <source>
        <strain evidence="1">E3-2379</strain>
    </source>
</reference>
<name>A0A9D9N875_9FIRM</name>
<evidence type="ECO:0000313" key="1">
    <source>
        <dbReference type="EMBL" id="MBO8463862.1"/>
    </source>
</evidence>
<dbReference type="Proteomes" id="UP000823618">
    <property type="component" value="Unassembled WGS sequence"/>
</dbReference>
<reference evidence="1" key="1">
    <citation type="submission" date="2020-10" db="EMBL/GenBank/DDBJ databases">
        <authorList>
            <person name="Gilroy R."/>
        </authorList>
    </citation>
    <scope>NUCLEOTIDE SEQUENCE</scope>
    <source>
        <strain evidence="1">E3-2379</strain>
    </source>
</reference>
<dbReference type="AlphaFoldDB" id="A0A9D9N875"/>
<organism evidence="1 2">
    <name type="scientific">Candidatus Scybalomonas excrementavium</name>
    <dbReference type="NCBI Taxonomy" id="2840943"/>
    <lineage>
        <taxon>Bacteria</taxon>
        <taxon>Bacillati</taxon>
        <taxon>Bacillota</taxon>
        <taxon>Clostridia</taxon>
        <taxon>Lachnospirales</taxon>
        <taxon>Lachnospiraceae</taxon>
        <taxon>Lachnospiraceae incertae sedis</taxon>
        <taxon>Candidatus Scybalomonas</taxon>
    </lineage>
</organism>
<proteinExistence type="predicted"/>
<sequence length="350" mass="41763">MTQNYLKERYHLVLERIQEIQTEHTVSNPYRDYFREIGKFIENMAELYQQCESGKYQTLSLEQLRDWNRTCYGQLEKEAYQTSYANPTYAIQQLGQEFGQLLSFLTAELYSLVSYAVEQQLEEFVIHLELFVELYNVFEQDVVSYKKVRDVIYWFESDYCDVLLPKRMKEIYCPQNSFGLSIVTKSNLNDLRYLYFYGESIGYQEEALAKKCISYSKEALEQRGDAIVQQFITSHREEDEKVRKDIIAISYQIGMESLVYYVIQKLEQEGFIPLIYRHPIHSLYKFEDGQKGYDSFLVDEPYRNDHESDESIYFDKAFLERKTSIIRLALEEQKQWIERFAGEIQIDSID</sequence>
<dbReference type="EMBL" id="JADIML010000218">
    <property type="protein sequence ID" value="MBO8463862.1"/>
    <property type="molecule type" value="Genomic_DNA"/>
</dbReference>
<protein>
    <submittedName>
        <fullName evidence="1">Uncharacterized protein</fullName>
    </submittedName>
</protein>
<accession>A0A9D9N875</accession>
<comment type="caution">
    <text evidence="1">The sequence shown here is derived from an EMBL/GenBank/DDBJ whole genome shotgun (WGS) entry which is preliminary data.</text>
</comment>
<gene>
    <name evidence="1" type="ORF">IAC13_08025</name>
</gene>